<name>A0A1E3AXV9_9FIRM</name>
<feature type="active site" description="Nucleophile" evidence="4">
    <location>
        <position position="39"/>
    </location>
</feature>
<gene>
    <name evidence="7" type="ORF">BEH84_01261</name>
    <name evidence="8" type="ORF">BEI59_10900</name>
    <name evidence="6" type="ORF">BEI61_01332</name>
    <name evidence="9" type="ORF">BEI63_06685</name>
</gene>
<evidence type="ECO:0000256" key="2">
    <source>
        <dbReference type="ARBA" id="ARBA00022963"/>
    </source>
</evidence>
<dbReference type="PATRIC" id="fig|1432052.3.peg.1379"/>
<dbReference type="Proteomes" id="UP000094869">
    <property type="component" value="Unassembled WGS sequence"/>
</dbReference>
<dbReference type="EMBL" id="MEHD01000015">
    <property type="protein sequence ID" value="ODR59204.1"/>
    <property type="molecule type" value="Genomic_DNA"/>
</dbReference>
<dbReference type="OrthoDB" id="9802424at2"/>
<evidence type="ECO:0000313" key="9">
    <source>
        <dbReference type="EMBL" id="ODR59204.1"/>
    </source>
</evidence>
<dbReference type="InterPro" id="IPR050301">
    <property type="entry name" value="NTE"/>
</dbReference>
<proteinExistence type="predicted"/>
<dbReference type="GO" id="GO:0016042">
    <property type="term" value="P:lipid catabolic process"/>
    <property type="evidence" value="ECO:0007669"/>
    <property type="project" value="UniProtKB-UniRule"/>
</dbReference>
<dbReference type="GO" id="GO:0016787">
    <property type="term" value="F:hydrolase activity"/>
    <property type="evidence" value="ECO:0007669"/>
    <property type="project" value="UniProtKB-UniRule"/>
</dbReference>
<dbReference type="Pfam" id="PF19890">
    <property type="entry name" value="DUF6363"/>
    <property type="match status" value="1"/>
</dbReference>
<evidence type="ECO:0000313" key="12">
    <source>
        <dbReference type="Proteomes" id="UP000094869"/>
    </source>
</evidence>
<dbReference type="PANTHER" id="PTHR14226">
    <property type="entry name" value="NEUROPATHY TARGET ESTERASE/SWISS CHEESE D.MELANOGASTER"/>
    <property type="match status" value="1"/>
</dbReference>
<dbReference type="EMBL" id="MEHA01000006">
    <property type="protein sequence ID" value="ODR52530.1"/>
    <property type="molecule type" value="Genomic_DNA"/>
</dbReference>
<reference evidence="9 12" key="2">
    <citation type="submission" date="2016-08" db="EMBL/GenBank/DDBJ databases">
        <title>Characterization of Isolates of Eisenbergiella tayi Derived from Blood Cultures, Using Whole Genome Sequencing.</title>
        <authorList>
            <person name="Bernier A.-M."/>
            <person name="Burdz T."/>
            <person name="Wiebe D."/>
            <person name="Bernard K."/>
        </authorList>
    </citation>
    <scope>NUCLEOTIDE SEQUENCE [LARGE SCALE GENOMIC DNA]</scope>
    <source>
        <strain evidence="9 12">NML120146</strain>
    </source>
</reference>
<sequence>MYQAGLVLEGGGMKGVYTSGVLDFFLDKDIEFSNCYGVSAGACNLCSYLSRQRGRAYAVSVDYLDDKHYCSAYNVLTTGDLFGVKMCYDDIPNRLNPYDYEAFNAYKGKAYAVVTNIETGQPEYLRLKEMNRDIIAVRASASLPLVSRNVKIGDKLYLDGGLSDSVPIMHSIVDGNRKNVVVLTKEVGYRRQPASHLGIMKLRYARYPKIYELMANRHIAYNNMLDYLDAQVANGQAFVIRPKKASGIGRIEKDKEKLRMLYEEGYQDARDCYDDLMHYLENGA</sequence>
<keyword evidence="3 4" id="KW-0443">Lipid metabolism</keyword>
<comment type="caution">
    <text evidence="7">The sequence shown here is derived from an EMBL/GenBank/DDBJ whole genome shotgun (WGS) entry which is preliminary data.</text>
</comment>
<evidence type="ECO:0000313" key="11">
    <source>
        <dbReference type="Proteomes" id="UP000094271"/>
    </source>
</evidence>
<evidence type="ECO:0000313" key="10">
    <source>
        <dbReference type="Proteomes" id="UP000094067"/>
    </source>
</evidence>
<feature type="domain" description="PNPLA" evidence="5">
    <location>
        <begin position="6"/>
        <end position="172"/>
    </location>
</feature>
<dbReference type="Proteomes" id="UP000095003">
    <property type="component" value="Unassembled WGS sequence"/>
</dbReference>
<dbReference type="InterPro" id="IPR002641">
    <property type="entry name" value="PNPLA_dom"/>
</dbReference>
<dbReference type="PROSITE" id="PS51635">
    <property type="entry name" value="PNPLA"/>
    <property type="match status" value="1"/>
</dbReference>
<dbReference type="EMBL" id="MCGH01000002">
    <property type="protein sequence ID" value="ODM05444.1"/>
    <property type="molecule type" value="Genomic_DNA"/>
</dbReference>
<feature type="short sequence motif" description="DGA/G" evidence="4">
    <location>
        <begin position="159"/>
        <end position="161"/>
    </location>
</feature>
<evidence type="ECO:0000259" key="5">
    <source>
        <dbReference type="PROSITE" id="PS51635"/>
    </source>
</evidence>
<evidence type="ECO:0000256" key="3">
    <source>
        <dbReference type="ARBA" id="ARBA00023098"/>
    </source>
</evidence>
<dbReference type="InterPro" id="IPR016035">
    <property type="entry name" value="Acyl_Trfase/lysoPLipase"/>
</dbReference>
<feature type="short sequence motif" description="GXGXXG" evidence="4">
    <location>
        <begin position="10"/>
        <end position="15"/>
    </location>
</feature>
<keyword evidence="1 4" id="KW-0378">Hydrolase</keyword>
<dbReference type="Gene3D" id="3.40.1090.10">
    <property type="entry name" value="Cytosolic phospholipase A2 catalytic domain"/>
    <property type="match status" value="2"/>
</dbReference>
<dbReference type="InterPro" id="IPR037483">
    <property type="entry name" value="YjjU-like"/>
</dbReference>
<reference evidence="8 11" key="3">
    <citation type="submission" date="2016-08" db="EMBL/GenBank/DDBJ databases">
        <authorList>
            <person name="Seilhamer J.J."/>
        </authorList>
    </citation>
    <scope>NUCLEOTIDE SEQUENCE [LARGE SCALE GENOMIC DNA]</scope>
    <source>
        <strain evidence="8 11">NML150140-1</strain>
    </source>
</reference>
<feature type="short sequence motif" description="GXSXG" evidence="4">
    <location>
        <begin position="37"/>
        <end position="41"/>
    </location>
</feature>
<dbReference type="Proteomes" id="UP000094067">
    <property type="component" value="Unassembled WGS sequence"/>
</dbReference>
<accession>A0A1E3AXV9</accession>
<dbReference type="PANTHER" id="PTHR14226:SF25">
    <property type="entry name" value="PHOSPHOESTERASE"/>
    <property type="match status" value="1"/>
</dbReference>
<evidence type="ECO:0000256" key="1">
    <source>
        <dbReference type="ARBA" id="ARBA00022801"/>
    </source>
</evidence>
<dbReference type="AlphaFoldDB" id="A0A1E3AXV9"/>
<keyword evidence="12" id="KW-1185">Reference proteome</keyword>
<protein>
    <submittedName>
        <fullName evidence="8">Patatin family protein</fullName>
    </submittedName>
    <submittedName>
        <fullName evidence="7">Patatin-like phospholipase</fullName>
    </submittedName>
</protein>
<dbReference type="EMBL" id="MCGI01000001">
    <property type="protein sequence ID" value="ODM13545.1"/>
    <property type="molecule type" value="Genomic_DNA"/>
</dbReference>
<evidence type="ECO:0000313" key="6">
    <source>
        <dbReference type="EMBL" id="ODM05444.1"/>
    </source>
</evidence>
<evidence type="ECO:0000256" key="4">
    <source>
        <dbReference type="PROSITE-ProRule" id="PRU01161"/>
    </source>
</evidence>
<keyword evidence="2 4" id="KW-0442">Lipid degradation</keyword>
<dbReference type="CDD" id="cd07208">
    <property type="entry name" value="Pat_hypo_Ecoli_yjju_like"/>
    <property type="match status" value="1"/>
</dbReference>
<dbReference type="Pfam" id="PF01734">
    <property type="entry name" value="Patatin"/>
    <property type="match status" value="1"/>
</dbReference>
<evidence type="ECO:0000313" key="7">
    <source>
        <dbReference type="EMBL" id="ODM13545.1"/>
    </source>
</evidence>
<feature type="active site" description="Proton acceptor" evidence="4">
    <location>
        <position position="159"/>
    </location>
</feature>
<evidence type="ECO:0000313" key="13">
    <source>
        <dbReference type="Proteomes" id="UP000095003"/>
    </source>
</evidence>
<dbReference type="RefSeq" id="WP_009251491.1">
    <property type="nucleotide sequence ID" value="NZ_DAWBJH010000007.1"/>
</dbReference>
<dbReference type="Proteomes" id="UP000094271">
    <property type="component" value="Unassembled WGS sequence"/>
</dbReference>
<dbReference type="SUPFAM" id="SSF52151">
    <property type="entry name" value="FabD/lysophospholipase-like"/>
    <property type="match status" value="1"/>
</dbReference>
<evidence type="ECO:0000313" key="8">
    <source>
        <dbReference type="EMBL" id="ODR52530.1"/>
    </source>
</evidence>
<organism evidence="7 13">
    <name type="scientific">Eisenbergiella tayi</name>
    <dbReference type="NCBI Taxonomy" id="1432052"/>
    <lineage>
        <taxon>Bacteria</taxon>
        <taxon>Bacillati</taxon>
        <taxon>Bacillota</taxon>
        <taxon>Clostridia</taxon>
        <taxon>Lachnospirales</taxon>
        <taxon>Lachnospiraceae</taxon>
        <taxon>Eisenbergiella</taxon>
    </lineage>
</organism>
<reference evidence="10 13" key="1">
    <citation type="submission" date="2016-07" db="EMBL/GenBank/DDBJ databases">
        <title>Characterization of isolates of Eisenbergiella tayi derived from blood cultures, using whole genome sequencing.</title>
        <authorList>
            <person name="Burdz T."/>
            <person name="Wiebe D."/>
            <person name="Huynh C."/>
            <person name="Bernard K."/>
        </authorList>
    </citation>
    <scope>NUCLEOTIDE SEQUENCE [LARGE SCALE GENOMIC DNA]</scope>
    <source>
        <strain evidence="6 10">NML 110608</strain>
        <strain evidence="7 13">NML 120489</strain>
    </source>
</reference>
<dbReference type="InterPro" id="IPR045943">
    <property type="entry name" value="DUF6363"/>
</dbReference>